<comment type="caution">
    <text evidence="2">The sequence shown here is derived from an EMBL/GenBank/DDBJ whole genome shotgun (WGS) entry which is preliminary data.</text>
</comment>
<evidence type="ECO:0000259" key="1">
    <source>
        <dbReference type="Pfam" id="PF25597"/>
    </source>
</evidence>
<dbReference type="AlphaFoldDB" id="A0A9Q3EQK8"/>
<keyword evidence="3" id="KW-1185">Reference proteome</keyword>
<protein>
    <recommendedName>
        <fullName evidence="1">Retroviral polymerase SH3-like domain-containing protein</fullName>
    </recommendedName>
</protein>
<sequence length="151" mass="17445">MPYEAVIKRNPSPTLLHVFGCKAFIHNMTQRKELMAKAKEVIHLGVAQDSQGWDFFDPATGDFVRSAAVTFKEDMFQQLNEKGKITLYLIELKDVFDDLLICEMREQDECLHLLNVSRMYCNGAPTNYYEAEKEPQALEWMSACNEELMNL</sequence>
<dbReference type="InterPro" id="IPR057670">
    <property type="entry name" value="SH3_retrovirus"/>
</dbReference>
<organism evidence="2 3">
    <name type="scientific">Austropuccinia psidii MF-1</name>
    <dbReference type="NCBI Taxonomy" id="1389203"/>
    <lineage>
        <taxon>Eukaryota</taxon>
        <taxon>Fungi</taxon>
        <taxon>Dikarya</taxon>
        <taxon>Basidiomycota</taxon>
        <taxon>Pucciniomycotina</taxon>
        <taxon>Pucciniomycetes</taxon>
        <taxon>Pucciniales</taxon>
        <taxon>Sphaerophragmiaceae</taxon>
        <taxon>Austropuccinia</taxon>
    </lineage>
</organism>
<dbReference type="Pfam" id="PF25597">
    <property type="entry name" value="SH3_retrovirus"/>
    <property type="match status" value="1"/>
</dbReference>
<gene>
    <name evidence="2" type="ORF">O181_062898</name>
</gene>
<dbReference type="EMBL" id="AVOT02030086">
    <property type="protein sequence ID" value="MBW0523183.1"/>
    <property type="molecule type" value="Genomic_DNA"/>
</dbReference>
<feature type="domain" description="Retroviral polymerase SH3-like" evidence="1">
    <location>
        <begin position="21"/>
        <end position="80"/>
    </location>
</feature>
<name>A0A9Q3EQK8_9BASI</name>
<evidence type="ECO:0000313" key="2">
    <source>
        <dbReference type="EMBL" id="MBW0523183.1"/>
    </source>
</evidence>
<proteinExistence type="predicted"/>
<reference evidence="2" key="1">
    <citation type="submission" date="2021-03" db="EMBL/GenBank/DDBJ databases">
        <title>Draft genome sequence of rust myrtle Austropuccinia psidii MF-1, a brazilian biotype.</title>
        <authorList>
            <person name="Quecine M.C."/>
            <person name="Pachon D.M.R."/>
            <person name="Bonatelli M.L."/>
            <person name="Correr F.H."/>
            <person name="Franceschini L.M."/>
            <person name="Leite T.F."/>
            <person name="Margarido G.R.A."/>
            <person name="Almeida C.A."/>
            <person name="Ferrarezi J.A."/>
            <person name="Labate C.A."/>
        </authorList>
    </citation>
    <scope>NUCLEOTIDE SEQUENCE</scope>
    <source>
        <strain evidence="2">MF-1</strain>
    </source>
</reference>
<evidence type="ECO:0000313" key="3">
    <source>
        <dbReference type="Proteomes" id="UP000765509"/>
    </source>
</evidence>
<dbReference type="Proteomes" id="UP000765509">
    <property type="component" value="Unassembled WGS sequence"/>
</dbReference>
<accession>A0A9Q3EQK8</accession>